<dbReference type="EMBL" id="MF036690">
    <property type="protein sequence ID" value="ARW57521.1"/>
    <property type="molecule type" value="Genomic_DNA"/>
</dbReference>
<organism evidence="1 2">
    <name type="scientific">Serratia phage CHI14</name>
    <dbReference type="NCBI Taxonomy" id="2006941"/>
    <lineage>
        <taxon>Viruses</taxon>
        <taxon>Duplodnaviria</taxon>
        <taxon>Heunggongvirae</taxon>
        <taxon>Uroviricota</taxon>
        <taxon>Caudoviricetes</taxon>
        <taxon>Pantevenvirales</taxon>
        <taxon>Straboviridae</taxon>
        <taxon>Tevenvirinae</taxon>
        <taxon>Winklervirus</taxon>
        <taxon>Winklervirus chi14</taxon>
    </lineage>
</organism>
<evidence type="ECO:0000313" key="2">
    <source>
        <dbReference type="Proteomes" id="UP000225148"/>
    </source>
</evidence>
<accession>A0A1Z1LXF6</accession>
<dbReference type="GeneID" id="40085507"/>
<reference evidence="1 2" key="1">
    <citation type="submission" date="2017-04" db="EMBL/GenBank/DDBJ databases">
        <title>Environmental T4-family bacteriophages evolve to escape abortive infection via multiple routes in a bacterial host employing altruistic suicide through Type III toxin-antitoxin systems.</title>
        <authorList>
            <person name="Chen B."/>
            <person name="Salmond G.P.C."/>
            <person name="Akusobi C."/>
            <person name="Fang X."/>
        </authorList>
    </citation>
    <scope>NUCLEOTIDE SEQUENCE [LARGE SCALE GENOMIC DNA]</scope>
</reference>
<keyword evidence="2" id="KW-1185">Reference proteome</keyword>
<dbReference type="InterPro" id="IPR018775">
    <property type="entry name" value="RlaP"/>
</dbReference>
<dbReference type="RefSeq" id="YP_009609423.1">
    <property type="nucleotide sequence ID" value="NC_041996.1"/>
</dbReference>
<protein>
    <submittedName>
        <fullName evidence="1">Thioredoxin</fullName>
    </submittedName>
</protein>
<dbReference type="OrthoDB" id="5415at10239"/>
<name>A0A1Z1LXF6_9CAUD</name>
<dbReference type="Proteomes" id="UP000225148">
    <property type="component" value="Segment"/>
</dbReference>
<evidence type="ECO:0000313" key="1">
    <source>
        <dbReference type="EMBL" id="ARW57521.1"/>
    </source>
</evidence>
<dbReference type="Pfam" id="PF10127">
    <property type="entry name" value="RlaP"/>
    <property type="match status" value="1"/>
</dbReference>
<proteinExistence type="predicted"/>
<dbReference type="KEGG" id="vg:40085507"/>
<sequence>MKTVMKGYFGSHLYGTSTPESDVDFKEIFVPHPRDILMGRAMNHTNLNTNNTASKNSKDDVDHELYSLKYFFELASTGETVALDMLHTPANLVVASDLPDVWKFIQENRSRFYTTDMKSYLGYVRKQAAKYGVKGSRLADLRKVIDVIKDIPEWKYDDRPQQKGINERWKVQDIAEKLPLGEFLEWTDFVDHKSGVQKFYNVLGRKFQTTITIKEMKHSLMKLWDEYGERARKAEANEGIDWKALSHAYRAGVQLKEIYTTGDLVFPLREAGIIKLIKAGEVAFKEVQELLEDTVDLVETLAINAERNGMRKKVDMTFWDNFIEKVYLDNHNAYYNR</sequence>